<feature type="chain" id="PRO_5039334524" description="DUF3558 domain-containing protein" evidence="1">
    <location>
        <begin position="31"/>
        <end position="330"/>
    </location>
</feature>
<sequence length="330" mass="33567">MASPRPTIALVVGGLLAAGLAGTTAAAARAGDGAPVATPPPPALLSCPARYDGTEDRPVVPTYDAPDGFDPGDALAPAQAPTRALVCRYDAGHSSAPAAPPRPLTEQVVLTEGLEQMAADLTGAPRAQQIDACTLMDGPITRQLLGLGYPTGTVWVSATDEVNACVLSSNGDFSAGGGVGQQVAKAVADGGWVVPTQGERPVCGGSQPVGRAGVERELVPGEPEVMWVCRVDSDVPGPSSGTFAVLRADRPRLLAALRALHTRAASGDLLCVDDTADRWQVEARYERGAPVVLDVTTGACGPGGVVSNGALEADVSDEVVALLRRTTTQP</sequence>
<evidence type="ECO:0000313" key="3">
    <source>
        <dbReference type="Proteomes" id="UP000271708"/>
    </source>
</evidence>
<name>A0A5P8FPU2_9MICO</name>
<keyword evidence="1" id="KW-0732">Signal</keyword>
<dbReference type="RefSeq" id="WP_123092155.1">
    <property type="nucleotide sequence ID" value="NZ_CP044548.2"/>
</dbReference>
<dbReference type="GeneID" id="59161751"/>
<gene>
    <name evidence="2" type="ORF">EEW87_011255</name>
</gene>
<evidence type="ECO:0000313" key="2">
    <source>
        <dbReference type="EMBL" id="QFQ30752.2"/>
    </source>
</evidence>
<protein>
    <recommendedName>
        <fullName evidence="4">DUF3558 domain-containing protein</fullName>
    </recommendedName>
</protein>
<dbReference type="Proteomes" id="UP000271708">
    <property type="component" value="Chromosome"/>
</dbReference>
<organism evidence="2 3">
    <name type="scientific">Janibacter melonis</name>
    <dbReference type="NCBI Taxonomy" id="262209"/>
    <lineage>
        <taxon>Bacteria</taxon>
        <taxon>Bacillati</taxon>
        <taxon>Actinomycetota</taxon>
        <taxon>Actinomycetes</taxon>
        <taxon>Micrococcales</taxon>
        <taxon>Intrasporangiaceae</taxon>
        <taxon>Janibacter</taxon>
    </lineage>
</organism>
<dbReference type="KEGG" id="jme:EEW87_011255"/>
<feature type="signal peptide" evidence="1">
    <location>
        <begin position="1"/>
        <end position="30"/>
    </location>
</feature>
<evidence type="ECO:0000256" key="1">
    <source>
        <dbReference type="SAM" id="SignalP"/>
    </source>
</evidence>
<evidence type="ECO:0008006" key="4">
    <source>
        <dbReference type="Google" id="ProtNLM"/>
    </source>
</evidence>
<dbReference type="AlphaFoldDB" id="A0A5P8FPU2"/>
<dbReference type="EMBL" id="CP044548">
    <property type="protein sequence ID" value="QFQ30752.2"/>
    <property type="molecule type" value="Genomic_DNA"/>
</dbReference>
<proteinExistence type="predicted"/>
<reference evidence="2 3" key="1">
    <citation type="submission" date="2019-09" db="EMBL/GenBank/DDBJ databases">
        <title>Complete Genome Sequence of Janibacter melonis M714 with both human health impact and industrial applications.</title>
        <authorList>
            <person name="Jin M."/>
            <person name="Zhao Q.R."/>
        </authorList>
    </citation>
    <scope>NUCLEOTIDE SEQUENCE [LARGE SCALE GENOMIC DNA]</scope>
    <source>
        <strain evidence="2 3">M714</strain>
    </source>
</reference>
<accession>A0A5P8FPU2</accession>